<proteinExistence type="predicted"/>
<comment type="caution">
    <text evidence="1">The sequence shown here is derived from an EMBL/GenBank/DDBJ whole genome shotgun (WGS) entry which is preliminary data.</text>
</comment>
<keyword evidence="2" id="KW-1185">Reference proteome</keyword>
<dbReference type="RefSeq" id="WP_344864499.1">
    <property type="nucleotide sequence ID" value="NZ_BAAAUT010000055.1"/>
</dbReference>
<dbReference type="Proteomes" id="UP001500320">
    <property type="component" value="Unassembled WGS sequence"/>
</dbReference>
<protein>
    <recommendedName>
        <fullName evidence="3">Secreted protein</fullName>
    </recommendedName>
</protein>
<accession>A0ABP6NSU8</accession>
<evidence type="ECO:0000313" key="1">
    <source>
        <dbReference type="EMBL" id="GAA3157322.1"/>
    </source>
</evidence>
<gene>
    <name evidence="1" type="ORF">GCM10010466_55230</name>
</gene>
<organism evidence="1 2">
    <name type="scientific">Planomonospora alba</name>
    <dbReference type="NCBI Taxonomy" id="161354"/>
    <lineage>
        <taxon>Bacteria</taxon>
        <taxon>Bacillati</taxon>
        <taxon>Actinomycetota</taxon>
        <taxon>Actinomycetes</taxon>
        <taxon>Streptosporangiales</taxon>
        <taxon>Streptosporangiaceae</taxon>
        <taxon>Planomonospora</taxon>
    </lineage>
</organism>
<sequence length="173" mass="18128">MSPRNSVVPVVASGTATVVRLSVAALLLAGLYAGADTLGGSAAREQTGGQDRVRTVTLSADAVAAATERAPREGTVAVDELASGGRCDRPYRARSVIAGADPEATVSYDWHLQRWSPATERWLTYLTSGGGFGGGKRTVEWRPRIVDNPGVYRVKLSVSGGETLYSGKFTVGC</sequence>
<dbReference type="EMBL" id="BAAAUT010000055">
    <property type="protein sequence ID" value="GAA3157322.1"/>
    <property type="molecule type" value="Genomic_DNA"/>
</dbReference>
<reference evidence="2" key="1">
    <citation type="journal article" date="2019" name="Int. J. Syst. Evol. Microbiol.">
        <title>The Global Catalogue of Microorganisms (GCM) 10K type strain sequencing project: providing services to taxonomists for standard genome sequencing and annotation.</title>
        <authorList>
            <consortium name="The Broad Institute Genomics Platform"/>
            <consortium name="The Broad Institute Genome Sequencing Center for Infectious Disease"/>
            <person name="Wu L."/>
            <person name="Ma J."/>
        </authorList>
    </citation>
    <scope>NUCLEOTIDE SEQUENCE [LARGE SCALE GENOMIC DNA]</scope>
    <source>
        <strain evidence="2">JCM 9373</strain>
    </source>
</reference>
<name>A0ABP6NSU8_9ACTN</name>
<evidence type="ECO:0008006" key="3">
    <source>
        <dbReference type="Google" id="ProtNLM"/>
    </source>
</evidence>
<evidence type="ECO:0000313" key="2">
    <source>
        <dbReference type="Proteomes" id="UP001500320"/>
    </source>
</evidence>